<dbReference type="InterPro" id="IPR028082">
    <property type="entry name" value="Peripla_BP_I"/>
</dbReference>
<keyword evidence="2" id="KW-0732">Signal</keyword>
<evidence type="ECO:0000313" key="5">
    <source>
        <dbReference type="Proteomes" id="UP000245998"/>
    </source>
</evidence>
<evidence type="ECO:0000256" key="1">
    <source>
        <dbReference type="ARBA" id="ARBA00010062"/>
    </source>
</evidence>
<accession>A0A2U1K6I4</accession>
<evidence type="ECO:0000256" key="2">
    <source>
        <dbReference type="ARBA" id="ARBA00022729"/>
    </source>
</evidence>
<comment type="similarity">
    <text evidence="1">Belongs to the leucine-binding protein family.</text>
</comment>
<name>A0A2U1K6I4_9BACI</name>
<dbReference type="PANTHER" id="PTHR47235:SF1">
    <property type="entry name" value="BLR6548 PROTEIN"/>
    <property type="match status" value="1"/>
</dbReference>
<dbReference type="InterPro" id="IPR028081">
    <property type="entry name" value="Leu-bd"/>
</dbReference>
<dbReference type="SUPFAM" id="SSF53822">
    <property type="entry name" value="Periplasmic binding protein-like I"/>
    <property type="match status" value="1"/>
</dbReference>
<dbReference type="PANTHER" id="PTHR47235">
    <property type="entry name" value="BLR6548 PROTEIN"/>
    <property type="match status" value="1"/>
</dbReference>
<comment type="caution">
    <text evidence="4">The sequence shown here is derived from an EMBL/GenBank/DDBJ whole genome shotgun (WGS) entry which is preliminary data.</text>
</comment>
<dbReference type="Gene3D" id="3.40.50.2300">
    <property type="match status" value="2"/>
</dbReference>
<dbReference type="CDD" id="cd06343">
    <property type="entry name" value="PBP1_ABC_ligand_binding-like"/>
    <property type="match status" value="1"/>
</dbReference>
<dbReference type="Proteomes" id="UP000245998">
    <property type="component" value="Unassembled WGS sequence"/>
</dbReference>
<protein>
    <recommendedName>
        <fullName evidence="3">Leucine-binding protein domain-containing protein</fullName>
    </recommendedName>
</protein>
<dbReference type="EMBL" id="QCZG01000005">
    <property type="protein sequence ID" value="PWA12779.1"/>
    <property type="molecule type" value="Genomic_DNA"/>
</dbReference>
<proteinExistence type="inferred from homology"/>
<organism evidence="4 5">
    <name type="scientific">Pueribacillus theae</name>
    <dbReference type="NCBI Taxonomy" id="2171751"/>
    <lineage>
        <taxon>Bacteria</taxon>
        <taxon>Bacillati</taxon>
        <taxon>Bacillota</taxon>
        <taxon>Bacilli</taxon>
        <taxon>Bacillales</taxon>
        <taxon>Bacillaceae</taxon>
        <taxon>Pueribacillus</taxon>
    </lineage>
</organism>
<evidence type="ECO:0000259" key="3">
    <source>
        <dbReference type="Pfam" id="PF13458"/>
    </source>
</evidence>
<dbReference type="AlphaFoldDB" id="A0A2U1K6I4"/>
<dbReference type="Pfam" id="PF13458">
    <property type="entry name" value="Peripla_BP_6"/>
    <property type="match status" value="1"/>
</dbReference>
<gene>
    <name evidence="4" type="ORF">DCC39_03790</name>
</gene>
<reference evidence="4 5" key="1">
    <citation type="submission" date="2018-04" db="EMBL/GenBank/DDBJ databases">
        <title>Camelliibacillus theae gen. nov., sp. nov., isolated from Pu'er tea.</title>
        <authorList>
            <person name="Niu L."/>
        </authorList>
    </citation>
    <scope>NUCLEOTIDE SEQUENCE [LARGE SCALE GENOMIC DNA]</scope>
    <source>
        <strain evidence="4 5">T8</strain>
    </source>
</reference>
<keyword evidence="5" id="KW-1185">Reference proteome</keyword>
<feature type="domain" description="Leucine-binding protein" evidence="3">
    <location>
        <begin position="57"/>
        <end position="403"/>
    </location>
</feature>
<dbReference type="RefSeq" id="WP_116553560.1">
    <property type="nucleotide sequence ID" value="NZ_QCZG01000005.1"/>
</dbReference>
<dbReference type="OrthoDB" id="9783240at2"/>
<dbReference type="PROSITE" id="PS51257">
    <property type="entry name" value="PROKAR_LIPOPROTEIN"/>
    <property type="match status" value="1"/>
</dbReference>
<evidence type="ECO:0000313" key="4">
    <source>
        <dbReference type="EMBL" id="PWA12779.1"/>
    </source>
</evidence>
<sequence length="424" mass="46984">MRTMEKRQTLLFLLVLMLMVGLAACGGKETTNKTQEDKKTNDKKEAKIAQGITEKEILVGHLGPQTGPVAVYDKVRKGLQSYFNYVNDNGGVDGREIKLIAYDDQYQPAQTLKGVQKLVNDNKVFSLLYPIGTANIGAAQSFLTESGIPVVGIGTGADKFANPPIENFFISTFNYKIEAKMFVDYIANKLDAKKVAIVYQNDDFGKQSIEGAKEAIAQYGNLEIVAEIPFLASDTDFSSQAQKTVQSTPDVIVMFTTPAPAANFRKEMHKIEATEIPFLVSATGGSDPNQFEIAGKDVWEGTISSTNISLDTASLSGYEEYANQIKKDFGEQDIGDLSETGWAVGQIFVEAVKRAGEDLTWENLIKQLETFDNWDGSLYPAVTYTPEHRYGNTTLFLFEAEDGERKVLHKMHYDLKTEKVTYDD</sequence>